<keyword evidence="2 6" id="KW-0808">Transferase</keyword>
<accession>A0A9D1AQJ6</accession>
<dbReference type="AlphaFoldDB" id="A0A9D1AQJ6"/>
<dbReference type="InterPro" id="IPR029056">
    <property type="entry name" value="Ribokinase-like"/>
</dbReference>
<dbReference type="PIRSF" id="PIRSF000535">
    <property type="entry name" value="1PFK/6PFK/LacC"/>
    <property type="match status" value="1"/>
</dbReference>
<evidence type="ECO:0000256" key="2">
    <source>
        <dbReference type="ARBA" id="ARBA00022679"/>
    </source>
</evidence>
<keyword evidence="6" id="KW-0423">Lactose metabolism</keyword>
<dbReference type="PANTHER" id="PTHR46566">
    <property type="entry name" value="1-PHOSPHOFRUCTOKINASE-RELATED"/>
    <property type="match status" value="1"/>
</dbReference>
<comment type="similarity">
    <text evidence="6">Belongs to the carbohydrate kinase PfkB family. LacC subfamily.</text>
</comment>
<proteinExistence type="inferred from homology"/>
<dbReference type="CDD" id="cd01164">
    <property type="entry name" value="FruK_PfkB_like"/>
    <property type="match status" value="1"/>
</dbReference>
<dbReference type="EC" id="2.7.1.144" evidence="6"/>
<dbReference type="GO" id="GO:0008443">
    <property type="term" value="F:phosphofructokinase activity"/>
    <property type="evidence" value="ECO:0007669"/>
    <property type="project" value="TreeGrafter"/>
</dbReference>
<evidence type="ECO:0000256" key="5">
    <source>
        <dbReference type="ARBA" id="ARBA00022840"/>
    </source>
</evidence>
<comment type="similarity">
    <text evidence="1">Belongs to the carbohydrate kinase pfkB family.</text>
</comment>
<reference evidence="8" key="1">
    <citation type="submission" date="2020-10" db="EMBL/GenBank/DDBJ databases">
        <authorList>
            <person name="Gilroy R."/>
        </authorList>
    </citation>
    <scope>NUCLEOTIDE SEQUENCE</scope>
    <source>
        <strain evidence="8">ChiSxjej1B13-7958</strain>
    </source>
</reference>
<evidence type="ECO:0000313" key="8">
    <source>
        <dbReference type="EMBL" id="HIR47738.1"/>
    </source>
</evidence>
<comment type="caution">
    <text evidence="8">The sequence shown here is derived from an EMBL/GenBank/DDBJ whole genome shotgun (WGS) entry which is preliminary data.</text>
</comment>
<reference evidence="8" key="2">
    <citation type="journal article" date="2021" name="PeerJ">
        <title>Extensive microbial diversity within the chicken gut microbiome revealed by metagenomics and culture.</title>
        <authorList>
            <person name="Gilroy R."/>
            <person name="Ravi A."/>
            <person name="Getino M."/>
            <person name="Pursley I."/>
            <person name="Horton D.L."/>
            <person name="Alikhan N.F."/>
            <person name="Baker D."/>
            <person name="Gharbi K."/>
            <person name="Hall N."/>
            <person name="Watson M."/>
            <person name="Adriaenssens E.M."/>
            <person name="Foster-Nyarko E."/>
            <person name="Jarju S."/>
            <person name="Secka A."/>
            <person name="Antonio M."/>
            <person name="Oren A."/>
            <person name="Chaudhuri R.R."/>
            <person name="La Ragione R."/>
            <person name="Hildebrand F."/>
            <person name="Pallen M.J."/>
        </authorList>
    </citation>
    <scope>NUCLEOTIDE SEQUENCE</scope>
    <source>
        <strain evidence="8">ChiSxjej1B13-7958</strain>
    </source>
</reference>
<evidence type="ECO:0000313" key="9">
    <source>
        <dbReference type="Proteomes" id="UP000824242"/>
    </source>
</evidence>
<organism evidence="8 9">
    <name type="scientific">Candidatus Caccousia avicola</name>
    <dbReference type="NCBI Taxonomy" id="2840721"/>
    <lineage>
        <taxon>Bacteria</taxon>
        <taxon>Bacillati</taxon>
        <taxon>Bacillota</taxon>
        <taxon>Clostridia</taxon>
        <taxon>Eubacteriales</taxon>
        <taxon>Oscillospiraceae</taxon>
        <taxon>Oscillospiraceae incertae sedis</taxon>
        <taxon>Candidatus Caccousia</taxon>
    </lineage>
</organism>
<keyword evidence="5 6" id="KW-0067">ATP-binding</keyword>
<sequence length="312" mass="33185">MILTVTLNPCVDHTAEIDHLIPGGTNHVLTSRQDPSGKGVNVGIALRQLGANPFCTGITRKGNAALLDAVLDSRGIPHDFFPAAGQLRTNLKLFDRSHGVMTECNEKGSPVTAEELDGFLSLFARLLPRAKLLVLSGSVPPGVPDDIYRTLALSAQSLRIPVILDASGPLLREGILAHPALIKPNIDELRETFGVTASEKQDLAASCREILQKHELSCLCLSMGEQGAMLVTQTEAWETPGSPVEVRGVQGAGDSMVAGLCLGLLHGDSPDELLRAAVAAAQGSLEKPGTLMCERSDFERFLPQIPVQPITL</sequence>
<dbReference type="Proteomes" id="UP000824242">
    <property type="component" value="Unassembled WGS sequence"/>
</dbReference>
<keyword evidence="4" id="KW-0418">Kinase</keyword>
<evidence type="ECO:0000256" key="4">
    <source>
        <dbReference type="ARBA" id="ARBA00022777"/>
    </source>
</evidence>
<dbReference type="PANTHER" id="PTHR46566:SF2">
    <property type="entry name" value="ATP-DEPENDENT 6-PHOSPHOFRUCTOKINASE ISOZYME 2"/>
    <property type="match status" value="1"/>
</dbReference>
<dbReference type="NCBIfam" id="TIGR03168">
    <property type="entry name" value="1-PFK"/>
    <property type="match status" value="1"/>
</dbReference>
<name>A0A9D1AQJ6_9FIRM</name>
<dbReference type="InterPro" id="IPR017583">
    <property type="entry name" value="Tagatose/fructose_Pkinase"/>
</dbReference>
<evidence type="ECO:0000256" key="3">
    <source>
        <dbReference type="ARBA" id="ARBA00022741"/>
    </source>
</evidence>
<dbReference type="GO" id="GO:0005829">
    <property type="term" value="C:cytosol"/>
    <property type="evidence" value="ECO:0007669"/>
    <property type="project" value="TreeGrafter"/>
</dbReference>
<protein>
    <recommendedName>
        <fullName evidence="6">Tagatose-6-phosphate kinase</fullName>
        <ecNumber evidence="6">2.7.1.144</ecNumber>
    </recommendedName>
</protein>
<dbReference type="GO" id="GO:0009024">
    <property type="term" value="F:tagatose-6-phosphate kinase activity"/>
    <property type="evidence" value="ECO:0007669"/>
    <property type="project" value="UniProtKB-EC"/>
</dbReference>
<gene>
    <name evidence="8" type="ORF">IAB89_08820</name>
</gene>
<dbReference type="EMBL" id="DVGZ01000095">
    <property type="protein sequence ID" value="HIR47738.1"/>
    <property type="molecule type" value="Genomic_DNA"/>
</dbReference>
<dbReference type="Pfam" id="PF00294">
    <property type="entry name" value="PfkB"/>
    <property type="match status" value="1"/>
</dbReference>
<comment type="pathway">
    <text evidence="6">Carbohydrate metabolism; D-tagatose 6-phosphate degradation; D-glyceraldehyde 3-phosphate and glycerone phosphate from D-tagatose 6-phosphate: step 1/2.</text>
</comment>
<evidence type="ECO:0000256" key="1">
    <source>
        <dbReference type="ARBA" id="ARBA00005380"/>
    </source>
</evidence>
<dbReference type="GO" id="GO:0005988">
    <property type="term" value="P:lactose metabolic process"/>
    <property type="evidence" value="ECO:0007669"/>
    <property type="project" value="UniProtKB-KW"/>
</dbReference>
<dbReference type="InterPro" id="IPR011611">
    <property type="entry name" value="PfkB_dom"/>
</dbReference>
<dbReference type="SUPFAM" id="SSF53613">
    <property type="entry name" value="Ribokinase-like"/>
    <property type="match status" value="1"/>
</dbReference>
<evidence type="ECO:0000259" key="7">
    <source>
        <dbReference type="Pfam" id="PF00294"/>
    </source>
</evidence>
<dbReference type="Gene3D" id="3.40.1190.20">
    <property type="match status" value="1"/>
</dbReference>
<keyword evidence="3 6" id="KW-0547">Nucleotide-binding</keyword>
<feature type="domain" description="Carbohydrate kinase PfkB" evidence="7">
    <location>
        <begin position="6"/>
        <end position="291"/>
    </location>
</feature>
<dbReference type="GO" id="GO:0005524">
    <property type="term" value="F:ATP binding"/>
    <property type="evidence" value="ECO:0007669"/>
    <property type="project" value="UniProtKB-KW"/>
</dbReference>
<comment type="catalytic activity">
    <reaction evidence="6">
        <text>D-tagatofuranose 6-phosphate + ATP = D-tagatofuranose 1,6-bisphosphate + ADP + H(+)</text>
        <dbReference type="Rhea" id="RHEA:12420"/>
        <dbReference type="ChEBI" id="CHEBI:15378"/>
        <dbReference type="ChEBI" id="CHEBI:30616"/>
        <dbReference type="ChEBI" id="CHEBI:58694"/>
        <dbReference type="ChEBI" id="CHEBI:58695"/>
        <dbReference type="ChEBI" id="CHEBI:456216"/>
        <dbReference type="EC" id="2.7.1.144"/>
    </reaction>
</comment>
<evidence type="ECO:0000256" key="6">
    <source>
        <dbReference type="PIRNR" id="PIRNR000535"/>
    </source>
</evidence>